<dbReference type="Gene3D" id="2.40.50.180">
    <property type="entry name" value="CheA-289, Domain 4"/>
    <property type="match status" value="1"/>
</dbReference>
<proteinExistence type="predicted"/>
<name>A0A1G2BPH4_9BACT</name>
<comment type="caution">
    <text evidence="2">The sequence shown here is derived from an EMBL/GenBank/DDBJ whole genome shotgun (WGS) entry which is preliminary data.</text>
</comment>
<dbReference type="InterPro" id="IPR002545">
    <property type="entry name" value="CheW-lke_dom"/>
</dbReference>
<dbReference type="AlphaFoldDB" id="A0A1G2BPH4"/>
<protein>
    <recommendedName>
        <fullName evidence="1">CheW-like domain-containing protein</fullName>
    </recommendedName>
</protein>
<reference evidence="2 3" key="1">
    <citation type="journal article" date="2016" name="Nat. Commun.">
        <title>Thousands of microbial genomes shed light on interconnected biogeochemical processes in an aquifer system.</title>
        <authorList>
            <person name="Anantharaman K."/>
            <person name="Brown C.T."/>
            <person name="Hug L.A."/>
            <person name="Sharon I."/>
            <person name="Castelle C.J."/>
            <person name="Probst A.J."/>
            <person name="Thomas B.C."/>
            <person name="Singh A."/>
            <person name="Wilkins M.J."/>
            <person name="Karaoz U."/>
            <person name="Brodie E.L."/>
            <person name="Williams K.H."/>
            <person name="Hubbard S.S."/>
            <person name="Banfield J.F."/>
        </authorList>
    </citation>
    <scope>NUCLEOTIDE SEQUENCE [LARGE SCALE GENOMIC DNA]</scope>
</reference>
<dbReference type="Proteomes" id="UP000177349">
    <property type="component" value="Unassembled WGS sequence"/>
</dbReference>
<dbReference type="SMART" id="SM00260">
    <property type="entry name" value="CheW"/>
    <property type="match status" value="1"/>
</dbReference>
<gene>
    <name evidence="2" type="ORF">A3B31_02580</name>
</gene>
<evidence type="ECO:0000313" key="2">
    <source>
        <dbReference type="EMBL" id="OGY90706.1"/>
    </source>
</evidence>
<dbReference type="PROSITE" id="PS50851">
    <property type="entry name" value="CHEW"/>
    <property type="match status" value="1"/>
</dbReference>
<feature type="domain" description="CheW-like" evidence="1">
    <location>
        <begin position="10"/>
        <end position="143"/>
    </location>
</feature>
<dbReference type="GO" id="GO:0006935">
    <property type="term" value="P:chemotaxis"/>
    <property type="evidence" value="ECO:0007669"/>
    <property type="project" value="InterPro"/>
</dbReference>
<evidence type="ECO:0000259" key="1">
    <source>
        <dbReference type="PROSITE" id="PS50851"/>
    </source>
</evidence>
<dbReference type="EMBL" id="MHKN01000059">
    <property type="protein sequence ID" value="OGY90706.1"/>
    <property type="molecule type" value="Genomic_DNA"/>
</dbReference>
<dbReference type="Pfam" id="PF01584">
    <property type="entry name" value="CheW"/>
    <property type="match status" value="1"/>
</dbReference>
<dbReference type="Gene3D" id="2.30.30.40">
    <property type="entry name" value="SH3 Domains"/>
    <property type="match status" value="1"/>
</dbReference>
<evidence type="ECO:0000313" key="3">
    <source>
        <dbReference type="Proteomes" id="UP000177349"/>
    </source>
</evidence>
<sequence length="144" mass="15717">MKRARHQPSSQTLLTFQVGERWFAVPLATVEGTGSLPSVTAIPGNASRVFLGLSYVLGQIMSVIDIAPLFNLGSRLSAKDLLILKYEGYYYAIIVSVVGEILTRPAVRPVRTVQSDAVLGVNVQKKRRIIVLDVPGLITRHVCS</sequence>
<dbReference type="InterPro" id="IPR036061">
    <property type="entry name" value="CheW-like_dom_sf"/>
</dbReference>
<accession>A0A1G2BPH4</accession>
<dbReference type="GO" id="GO:0007165">
    <property type="term" value="P:signal transduction"/>
    <property type="evidence" value="ECO:0007669"/>
    <property type="project" value="InterPro"/>
</dbReference>
<dbReference type="SUPFAM" id="SSF50341">
    <property type="entry name" value="CheW-like"/>
    <property type="match status" value="1"/>
</dbReference>
<organism evidence="2 3">
    <name type="scientific">Candidatus Komeilibacteria bacterium RIFCSPLOWO2_01_FULL_53_11</name>
    <dbReference type="NCBI Taxonomy" id="1798552"/>
    <lineage>
        <taxon>Bacteria</taxon>
        <taxon>Candidatus Komeiliibacteriota</taxon>
    </lineage>
</organism>